<dbReference type="RefSeq" id="WP_007048196.1">
    <property type="nucleotide sequence ID" value="NZ_GG704770.1"/>
</dbReference>
<evidence type="ECO:0000313" key="2">
    <source>
        <dbReference type="Proteomes" id="UP000003438"/>
    </source>
</evidence>
<gene>
    <name evidence="1" type="ORF">SUBVAR_06845</name>
</gene>
<proteinExistence type="predicted"/>
<dbReference type="AlphaFoldDB" id="D1PR18"/>
<reference evidence="1" key="1">
    <citation type="submission" date="2009-12" db="EMBL/GenBank/DDBJ databases">
        <authorList>
            <person name="Weinstock G."/>
            <person name="Sodergren E."/>
            <person name="Clifton S."/>
            <person name="Fulton L."/>
            <person name="Fulton B."/>
            <person name="Courtney L."/>
            <person name="Fronick C."/>
            <person name="Harrison M."/>
            <person name="Strong C."/>
            <person name="Farmer C."/>
            <person name="Delahaunty K."/>
            <person name="Markovic C."/>
            <person name="Hall O."/>
            <person name="Minx P."/>
            <person name="Tomlinson C."/>
            <person name="Mitreva M."/>
            <person name="Nelson J."/>
            <person name="Hou S."/>
            <person name="Wollam A."/>
            <person name="Pepin K.H."/>
            <person name="Johnson M."/>
            <person name="Bhonagiri V."/>
            <person name="Nash W.E."/>
            <person name="Warren W."/>
            <person name="Chinwalla A."/>
            <person name="Mardis E.R."/>
            <person name="Wilson R.K."/>
        </authorList>
    </citation>
    <scope>NUCLEOTIDE SEQUENCE [LARGE SCALE GENOMIC DNA]</scope>
    <source>
        <strain evidence="1">DSM 15176</strain>
    </source>
</reference>
<accession>D1PR18</accession>
<comment type="caution">
    <text evidence="1">The sequence shown here is derived from an EMBL/GenBank/DDBJ whole genome shotgun (WGS) entry which is preliminary data.</text>
</comment>
<dbReference type="STRING" id="411471.SUBVAR_06845"/>
<dbReference type="OrthoDB" id="9805154at2"/>
<name>D1PR18_9FIRM</name>
<evidence type="ECO:0000313" key="1">
    <source>
        <dbReference type="EMBL" id="EFB74865.1"/>
    </source>
</evidence>
<protein>
    <submittedName>
        <fullName evidence="1">Uncharacterized protein</fullName>
    </submittedName>
</protein>
<keyword evidence="2" id="KW-1185">Reference proteome</keyword>
<organism evidence="1 2">
    <name type="scientific">Subdoligranulum variabile DSM 15176</name>
    <dbReference type="NCBI Taxonomy" id="411471"/>
    <lineage>
        <taxon>Bacteria</taxon>
        <taxon>Bacillati</taxon>
        <taxon>Bacillota</taxon>
        <taxon>Clostridia</taxon>
        <taxon>Eubacteriales</taxon>
        <taxon>Oscillospiraceae</taxon>
        <taxon>Subdoligranulum</taxon>
    </lineage>
</organism>
<dbReference type="Proteomes" id="UP000003438">
    <property type="component" value="Unassembled WGS sequence"/>
</dbReference>
<dbReference type="EMBL" id="ACBY02000054">
    <property type="protein sequence ID" value="EFB74865.1"/>
    <property type="molecule type" value="Genomic_DNA"/>
</dbReference>
<sequence length="126" mass="14409">MRYPKEFWLLFLLLEYCYTHCQEDDLGALLGALNPGIFADGLPADKADLAEWEDTHRDDDLGRDAFINRVISFLQDFGRRYGFDFSRTLVLLETVDEEEYAKQLAAAEKEAAAWCDAHPGWQSSTP</sequence>
<dbReference type="HOGENOM" id="CLU_2092264_0_0_9"/>